<dbReference type="InterPro" id="IPR000515">
    <property type="entry name" value="MetI-like"/>
</dbReference>
<dbReference type="GO" id="GO:0005886">
    <property type="term" value="C:plasma membrane"/>
    <property type="evidence" value="ECO:0007669"/>
    <property type="project" value="UniProtKB-SubCell"/>
</dbReference>
<dbReference type="InterPro" id="IPR035906">
    <property type="entry name" value="MetI-like_sf"/>
</dbReference>
<dbReference type="AlphaFoldDB" id="A0A2P7PYY8"/>
<dbReference type="CDD" id="cd06261">
    <property type="entry name" value="TM_PBP2"/>
    <property type="match status" value="1"/>
</dbReference>
<evidence type="ECO:0000256" key="3">
    <source>
        <dbReference type="ARBA" id="ARBA00022989"/>
    </source>
</evidence>
<evidence type="ECO:0000259" key="6">
    <source>
        <dbReference type="PROSITE" id="PS50928"/>
    </source>
</evidence>
<sequence>MANKKKYKVYLEIFPVMFILLFVLLVGIFGALIQSLGYFPIMGMNDITFKYYIDIFQQESFIESLLYTLYITTVSSTISVILGVLLARMILHLERKKLQKLGSKVSIDIIYKLVIMLPHIIVALFAITFLSDSGIISRVLYGLGIDNAQDIFSNVLFSSNGVGIIISYIWKEVPYILLTCLAVMRRISLKHEMIAINLGASKLYAFMKVTLPMLLPTILSTFTIVFSFSFGAYELPMLLGSTLPKTLPIKAFIEYQNPIMSNRPYAMAMNMVIVAFCVFFVIFFNYIIKRLILGKNYVE</sequence>
<evidence type="ECO:0000256" key="4">
    <source>
        <dbReference type="ARBA" id="ARBA00023136"/>
    </source>
</evidence>
<proteinExistence type="inferred from homology"/>
<feature type="domain" description="ABC transmembrane type-1" evidence="6">
    <location>
        <begin position="65"/>
        <end position="284"/>
    </location>
</feature>
<evidence type="ECO:0000313" key="8">
    <source>
        <dbReference type="Proteomes" id="UP000241434"/>
    </source>
</evidence>
<keyword evidence="8" id="KW-1185">Reference proteome</keyword>
<dbReference type="GO" id="GO:0055085">
    <property type="term" value="P:transmembrane transport"/>
    <property type="evidence" value="ECO:0007669"/>
    <property type="project" value="InterPro"/>
</dbReference>
<gene>
    <name evidence="7" type="ORF">UF10_08715</name>
</gene>
<dbReference type="Pfam" id="PF00528">
    <property type="entry name" value="BPD_transp_1"/>
    <property type="match status" value="1"/>
</dbReference>
<feature type="transmembrane region" description="Helical" evidence="5">
    <location>
        <begin position="265"/>
        <end position="288"/>
    </location>
</feature>
<dbReference type="PANTHER" id="PTHR43759:SF1">
    <property type="entry name" value="GLUCOSE IMPORT SYSTEM PERMEASE PROTEIN GLCT"/>
    <property type="match status" value="1"/>
</dbReference>
<comment type="similarity">
    <text evidence="5">Belongs to the binding-protein-dependent transport system permease family.</text>
</comment>
<dbReference type="SUPFAM" id="SSF161098">
    <property type="entry name" value="MetI-like"/>
    <property type="match status" value="1"/>
</dbReference>
<feature type="transmembrane region" description="Helical" evidence="5">
    <location>
        <begin position="67"/>
        <end position="88"/>
    </location>
</feature>
<dbReference type="InterPro" id="IPR052730">
    <property type="entry name" value="Sugar_ABC_transporter"/>
</dbReference>
<feature type="transmembrane region" description="Helical" evidence="5">
    <location>
        <begin position="109"/>
        <end position="131"/>
    </location>
</feature>
<comment type="caution">
    <text evidence="7">The sequence shown here is derived from an EMBL/GenBank/DDBJ whole genome shotgun (WGS) entry which is preliminary data.</text>
</comment>
<keyword evidence="2 5" id="KW-0812">Transmembrane</keyword>
<organism evidence="7 8">
    <name type="scientific">Peptostreptococcus russellii</name>
    <dbReference type="NCBI Taxonomy" id="215200"/>
    <lineage>
        <taxon>Bacteria</taxon>
        <taxon>Bacillati</taxon>
        <taxon>Bacillota</taxon>
        <taxon>Clostridia</taxon>
        <taxon>Peptostreptococcales</taxon>
        <taxon>Peptostreptococcaceae</taxon>
        <taxon>Peptostreptococcus</taxon>
    </lineage>
</organism>
<evidence type="ECO:0000256" key="5">
    <source>
        <dbReference type="RuleBase" id="RU363032"/>
    </source>
</evidence>
<feature type="transmembrane region" description="Helical" evidence="5">
    <location>
        <begin position="9"/>
        <end position="33"/>
    </location>
</feature>
<accession>A0A2P7PYY8</accession>
<dbReference type="PROSITE" id="PS50928">
    <property type="entry name" value="ABC_TM1"/>
    <property type="match status" value="1"/>
</dbReference>
<keyword evidence="3 5" id="KW-1133">Transmembrane helix</keyword>
<dbReference type="EMBL" id="JYGE01000007">
    <property type="protein sequence ID" value="PSJ30927.1"/>
    <property type="molecule type" value="Genomic_DNA"/>
</dbReference>
<feature type="transmembrane region" description="Helical" evidence="5">
    <location>
        <begin position="211"/>
        <end position="233"/>
    </location>
</feature>
<protein>
    <submittedName>
        <fullName evidence="7">ABC transporter permease</fullName>
    </submittedName>
</protein>
<reference evidence="7" key="1">
    <citation type="thesis" date="2015" institute="Rutgers" country="The State University of New Jersey, 14 College Farm Rd., New Brunswick, NJ, USA">
        <title>Ammonia toxicity in bacteria and its implications for treatment of and resource recovery from highly nitrogenous organic wastes.</title>
        <authorList>
            <person name="Luther A.K."/>
        </authorList>
    </citation>
    <scope>NUCLEOTIDE SEQUENCE</scope>
    <source>
        <strain evidence="7">RT-10B</strain>
    </source>
</reference>
<dbReference type="PANTHER" id="PTHR43759">
    <property type="entry name" value="TREHALOSE TRANSPORT SYSTEM PERMEASE PROTEIN SUGA"/>
    <property type="match status" value="1"/>
</dbReference>
<name>A0A2P7PYY8_9FIRM</name>
<evidence type="ECO:0000256" key="1">
    <source>
        <dbReference type="ARBA" id="ARBA00004141"/>
    </source>
</evidence>
<evidence type="ECO:0000256" key="2">
    <source>
        <dbReference type="ARBA" id="ARBA00022692"/>
    </source>
</evidence>
<dbReference type="Gene3D" id="1.10.3720.10">
    <property type="entry name" value="MetI-like"/>
    <property type="match status" value="1"/>
</dbReference>
<keyword evidence="5" id="KW-0813">Transport</keyword>
<comment type="subcellular location">
    <subcellularLocation>
        <location evidence="5">Cell membrane</location>
        <topology evidence="5">Multi-pass membrane protein</topology>
    </subcellularLocation>
    <subcellularLocation>
        <location evidence="1">Membrane</location>
        <topology evidence="1">Multi-pass membrane protein</topology>
    </subcellularLocation>
</comment>
<dbReference type="Proteomes" id="UP000241434">
    <property type="component" value="Unassembled WGS sequence"/>
</dbReference>
<evidence type="ECO:0000313" key="7">
    <source>
        <dbReference type="EMBL" id="PSJ30927.1"/>
    </source>
</evidence>
<dbReference type="RefSeq" id="WP_106777422.1">
    <property type="nucleotide sequence ID" value="NZ_JYGE01000007.1"/>
</dbReference>
<keyword evidence="4 5" id="KW-0472">Membrane</keyword>
<dbReference type="OrthoDB" id="9785836at2"/>